<gene>
    <name evidence="3" type="ORF">EZ428_08715</name>
</gene>
<feature type="domain" description="THUMP-like" evidence="1">
    <location>
        <begin position="322"/>
        <end position="380"/>
    </location>
</feature>
<reference evidence="3 4" key="1">
    <citation type="submission" date="2019-02" db="EMBL/GenBank/DDBJ databases">
        <title>Pedobacter sp. RP-1-13 sp. nov., isolated from Arctic soil.</title>
        <authorList>
            <person name="Dahal R.H."/>
        </authorList>
    </citation>
    <scope>NUCLEOTIDE SEQUENCE [LARGE SCALE GENOMIC DNA]</scope>
    <source>
        <strain evidence="3 4">RP-1-13</strain>
    </source>
</reference>
<dbReference type="PANTHER" id="PTHR14741:SF32">
    <property type="entry name" value="TRIMETHYLGUANOSINE SYNTHASE"/>
    <property type="match status" value="1"/>
</dbReference>
<dbReference type="CDD" id="cd02440">
    <property type="entry name" value="AdoMet_MTases"/>
    <property type="match status" value="1"/>
</dbReference>
<comment type="caution">
    <text evidence="3">The sequence shown here is derived from an EMBL/GenBank/DDBJ whole genome shotgun (WGS) entry which is preliminary data.</text>
</comment>
<accession>A0A4R0MX67</accession>
<dbReference type="InterPro" id="IPR041497">
    <property type="entry name" value="Thump-like"/>
</dbReference>
<evidence type="ECO:0000313" key="3">
    <source>
        <dbReference type="EMBL" id="TCC91820.1"/>
    </source>
</evidence>
<dbReference type="AlphaFoldDB" id="A0A4R0MX67"/>
<organism evidence="3 4">
    <name type="scientific">Pedobacter frigiditerrae</name>
    <dbReference type="NCBI Taxonomy" id="2530452"/>
    <lineage>
        <taxon>Bacteria</taxon>
        <taxon>Pseudomonadati</taxon>
        <taxon>Bacteroidota</taxon>
        <taxon>Sphingobacteriia</taxon>
        <taxon>Sphingobacteriales</taxon>
        <taxon>Sphingobacteriaceae</taxon>
        <taxon>Pedobacter</taxon>
    </lineage>
</organism>
<feature type="domain" description="PG-1098 ferredoxin-like" evidence="2">
    <location>
        <begin position="278"/>
        <end position="320"/>
    </location>
</feature>
<dbReference type="Gene3D" id="3.40.50.150">
    <property type="entry name" value="Vaccinia Virus protein VP39"/>
    <property type="match status" value="1"/>
</dbReference>
<evidence type="ECO:0000259" key="1">
    <source>
        <dbReference type="Pfam" id="PF18096"/>
    </source>
</evidence>
<dbReference type="Pfam" id="PF18096">
    <property type="entry name" value="Thump_like"/>
    <property type="match status" value="1"/>
</dbReference>
<dbReference type="RefSeq" id="WP_131552760.1">
    <property type="nucleotide sequence ID" value="NZ_SJSK01000002.1"/>
</dbReference>
<dbReference type="InterPro" id="IPR054168">
    <property type="entry name" value="PG_1098_Fer"/>
</dbReference>
<dbReference type="Pfam" id="PF22013">
    <property type="entry name" value="PG_1098_Fer"/>
    <property type="match status" value="1"/>
</dbReference>
<proteinExistence type="predicted"/>
<evidence type="ECO:0000313" key="4">
    <source>
        <dbReference type="Proteomes" id="UP000292884"/>
    </source>
</evidence>
<dbReference type="EMBL" id="SJSK01000002">
    <property type="protein sequence ID" value="TCC91820.1"/>
    <property type="molecule type" value="Genomic_DNA"/>
</dbReference>
<dbReference type="SUPFAM" id="SSF53335">
    <property type="entry name" value="S-adenosyl-L-methionine-dependent methyltransferases"/>
    <property type="match status" value="1"/>
</dbReference>
<protein>
    <submittedName>
        <fullName evidence="3">Uncharacterized protein</fullName>
    </submittedName>
</protein>
<dbReference type="OrthoDB" id="1000417at2"/>
<dbReference type="Proteomes" id="UP000292884">
    <property type="component" value="Unassembled WGS sequence"/>
</dbReference>
<evidence type="ECO:0000259" key="2">
    <source>
        <dbReference type="Pfam" id="PF22013"/>
    </source>
</evidence>
<name>A0A4R0MX67_9SPHI</name>
<keyword evidence="4" id="KW-1185">Reference proteome</keyword>
<dbReference type="Gene3D" id="1.10.10.1110">
    <property type="entry name" value="Methyltransferase PG1098, N-terminal domain"/>
    <property type="match status" value="1"/>
</dbReference>
<sequence>MNPNILDKEVQQFIDSNLLSDVNKIALAKPMFQNVSSAELAGQIAAKKKAKNKLPTWFSTADIYYPALLSIEQTSSETTAAYKANLAIGKTLLDLTAGFGIDSYFFSKKVDEVFSCEINPELAEITAHNAKVLGAIKLSVISDDGLEFLKNADKNFDTIYIDPARRSNSNKVFKLKDCTPDVTENLDFLLAKAQRIIIKTAPLLDISAGLSELKNVSEIHIVSVKNECKELLWVIDKSFTGETKIVCVTLNEKDKVFRFAIGDLQLKTEISQSEPAGYLYEPDVALLKSGAFNLIAERFGMKKLHQQSQLYFSDEIKKDFLGRIFEINSLLTLKELKKEKELKGNVIVRNFPEKAENLVKKYKIESTHDDFLVFTQSNNGYLVIKAKIIQHY</sequence>
<dbReference type="PANTHER" id="PTHR14741">
    <property type="entry name" value="S-ADENOSYLMETHIONINE-DEPENDENT METHYLTRANSFERASE RELATED"/>
    <property type="match status" value="1"/>
</dbReference>
<dbReference type="InterPro" id="IPR029063">
    <property type="entry name" value="SAM-dependent_MTases_sf"/>
</dbReference>